<proteinExistence type="predicted"/>
<dbReference type="EMBL" id="QGNW01001140">
    <property type="protein sequence ID" value="RVW53774.1"/>
    <property type="molecule type" value="Genomic_DNA"/>
</dbReference>
<evidence type="ECO:0000256" key="3">
    <source>
        <dbReference type="ARBA" id="ARBA00011412"/>
    </source>
</evidence>
<keyword evidence="8" id="KW-0460">Magnesium</keyword>
<evidence type="ECO:0000256" key="1">
    <source>
        <dbReference type="ARBA" id="ARBA00001946"/>
    </source>
</evidence>
<dbReference type="SUPFAM" id="SSF56059">
    <property type="entry name" value="Glutathione synthetase ATP-binding domain-like"/>
    <property type="match status" value="1"/>
</dbReference>
<evidence type="ECO:0000259" key="10">
    <source>
        <dbReference type="Pfam" id="PF00549"/>
    </source>
</evidence>
<evidence type="ECO:0000256" key="8">
    <source>
        <dbReference type="ARBA" id="ARBA00022842"/>
    </source>
</evidence>
<protein>
    <recommendedName>
        <fullName evidence="9">Succinyl-CoA synthetase beta chain</fullName>
    </recommendedName>
</protein>
<dbReference type="PANTHER" id="PTHR11815">
    <property type="entry name" value="SUCCINYL-COA SYNTHETASE BETA CHAIN"/>
    <property type="match status" value="1"/>
</dbReference>
<dbReference type="FunFam" id="3.40.50.261:FF:000001">
    <property type="entry name" value="Succinate--CoA ligase [ADP-forming] subunit beta"/>
    <property type="match status" value="1"/>
</dbReference>
<dbReference type="PANTHER" id="PTHR11815:SF10">
    <property type="entry name" value="SUCCINATE--COA LIGASE [GDP-FORMING] SUBUNIT BETA, MITOCHONDRIAL"/>
    <property type="match status" value="1"/>
</dbReference>
<comment type="cofactor">
    <cofactor evidence="1">
        <name>Mg(2+)</name>
        <dbReference type="ChEBI" id="CHEBI:18420"/>
    </cofactor>
</comment>
<organism evidence="12 13">
    <name type="scientific">Vitis vinifera</name>
    <name type="common">Grape</name>
    <dbReference type="NCBI Taxonomy" id="29760"/>
    <lineage>
        <taxon>Eukaryota</taxon>
        <taxon>Viridiplantae</taxon>
        <taxon>Streptophyta</taxon>
        <taxon>Embryophyta</taxon>
        <taxon>Tracheophyta</taxon>
        <taxon>Spermatophyta</taxon>
        <taxon>Magnoliopsida</taxon>
        <taxon>eudicotyledons</taxon>
        <taxon>Gunneridae</taxon>
        <taxon>Pentapetalae</taxon>
        <taxon>rosids</taxon>
        <taxon>Vitales</taxon>
        <taxon>Vitaceae</taxon>
        <taxon>Viteae</taxon>
        <taxon>Vitis</taxon>
    </lineage>
</organism>
<evidence type="ECO:0000313" key="12">
    <source>
        <dbReference type="EMBL" id="RVW53774.1"/>
    </source>
</evidence>
<keyword evidence="6" id="KW-0479">Metal-binding</keyword>
<dbReference type="InterPro" id="IPR016102">
    <property type="entry name" value="Succinyl-CoA_synth-like"/>
</dbReference>
<feature type="domain" description="ATP-grasp fold succinyl-CoA synthetase-type" evidence="11">
    <location>
        <begin position="124"/>
        <end position="205"/>
    </location>
</feature>
<evidence type="ECO:0000256" key="6">
    <source>
        <dbReference type="ARBA" id="ARBA00022723"/>
    </source>
</evidence>
<dbReference type="GO" id="GO:0046872">
    <property type="term" value="F:metal ion binding"/>
    <property type="evidence" value="ECO:0007669"/>
    <property type="project" value="UniProtKB-KW"/>
</dbReference>
<gene>
    <name evidence="12" type="primary">SUCB_0</name>
    <name evidence="12" type="ORF">CK203_101392</name>
</gene>
<dbReference type="UniPathway" id="UPA00223">
    <property type="reaction ID" value="UER00999"/>
</dbReference>
<dbReference type="FunFam" id="3.30.470.20:FF:000002">
    <property type="entry name" value="Succinate--CoA ligase [ADP-forming] subunit beta"/>
    <property type="match status" value="1"/>
</dbReference>
<keyword evidence="4" id="KW-0816">Tricarboxylic acid cycle</keyword>
<evidence type="ECO:0000256" key="9">
    <source>
        <dbReference type="ARBA" id="ARBA00082254"/>
    </source>
</evidence>
<evidence type="ECO:0000313" key="13">
    <source>
        <dbReference type="Proteomes" id="UP000288805"/>
    </source>
</evidence>
<dbReference type="SUPFAM" id="SSF52210">
    <property type="entry name" value="Succinyl-CoA synthetase domains"/>
    <property type="match status" value="1"/>
</dbReference>
<dbReference type="InterPro" id="IPR017866">
    <property type="entry name" value="Succ-CoA_synthase_bsu_CS"/>
</dbReference>
<comment type="pathway">
    <text evidence="2">Carbohydrate metabolism; tricarboxylic acid cycle; succinate from succinyl-CoA (ligase route): step 1/1.</text>
</comment>
<evidence type="ECO:0000256" key="7">
    <source>
        <dbReference type="ARBA" id="ARBA00022741"/>
    </source>
</evidence>
<dbReference type="AlphaFoldDB" id="A0A438F186"/>
<sequence>MMKIFFFQMTFDRLAPLVVQRQQWEMPLGLFLCKPRVGMQIALFVKSMFTAFLATVAFQARSGCGPMEFKGIISTQILYTTTYRWLLSVLWSGPYLCVLPFYHEITLENIDLNLRCLLTYSALQIIIACRKGGTSIEDLAEKFPDMIVKVPIDVFQGITDEDAAKVVDGLAPKVADRNASIEQVKKLYKLFCECDCTLLEINPIAETSDNQLVAADAKLNFDDNAAFRQKHIFALRDATQEDPREVAAAKADLNYIGLDGEIGCMVNGAGLAMATMDIIKLHGGTPANFLDVGGNASESQVVEAFKILTADDKVKAILVNIFGGIMKCDIIASGIVNAAKEVSLKVPVVVRLEGTNVDQGKRILKESGMALITAEDLDDAAEKAVKASGTC</sequence>
<reference evidence="12 13" key="1">
    <citation type="journal article" date="2018" name="PLoS Genet.">
        <title>Population sequencing reveals clonal diversity and ancestral inbreeding in the grapevine cultivar Chardonnay.</title>
        <authorList>
            <person name="Roach M.J."/>
            <person name="Johnson D.L."/>
            <person name="Bohlmann J."/>
            <person name="van Vuuren H.J."/>
            <person name="Jones S.J."/>
            <person name="Pretorius I.S."/>
            <person name="Schmidt S.A."/>
            <person name="Borneman A.R."/>
        </authorList>
    </citation>
    <scope>NUCLEOTIDE SEQUENCE [LARGE SCALE GENOMIC DNA]</scope>
    <source>
        <strain evidence="13">cv. Chardonnay</strain>
        <tissue evidence="12">Leaf</tissue>
    </source>
</reference>
<comment type="caution">
    <text evidence="12">The sequence shown here is derived from an EMBL/GenBank/DDBJ whole genome shotgun (WGS) entry which is preliminary data.</text>
</comment>
<dbReference type="GO" id="GO:0006099">
    <property type="term" value="P:tricarboxylic acid cycle"/>
    <property type="evidence" value="ECO:0007669"/>
    <property type="project" value="UniProtKB-UniPathway"/>
</dbReference>
<feature type="domain" description="ATP-citrate synthase/succinyl-CoA ligase C-terminal" evidence="10">
    <location>
        <begin position="265"/>
        <end position="385"/>
    </location>
</feature>
<dbReference type="InterPro" id="IPR013650">
    <property type="entry name" value="ATP-grasp_succ-CoA_synth-type"/>
</dbReference>
<dbReference type="Gene3D" id="3.40.50.261">
    <property type="entry name" value="Succinyl-CoA synthetase domains"/>
    <property type="match status" value="1"/>
</dbReference>
<evidence type="ECO:0000259" key="11">
    <source>
        <dbReference type="Pfam" id="PF08442"/>
    </source>
</evidence>
<evidence type="ECO:0000256" key="4">
    <source>
        <dbReference type="ARBA" id="ARBA00022532"/>
    </source>
</evidence>
<accession>A0A438F186</accession>
<comment type="subunit">
    <text evidence="3">Heterooctamer of 4 alpha and 4 beta chains.</text>
</comment>
<dbReference type="GO" id="GO:0000166">
    <property type="term" value="F:nucleotide binding"/>
    <property type="evidence" value="ECO:0007669"/>
    <property type="project" value="UniProtKB-KW"/>
</dbReference>
<dbReference type="Pfam" id="PF08442">
    <property type="entry name" value="ATP-grasp_2"/>
    <property type="match status" value="1"/>
</dbReference>
<dbReference type="GO" id="GO:0016874">
    <property type="term" value="F:ligase activity"/>
    <property type="evidence" value="ECO:0007669"/>
    <property type="project" value="UniProtKB-KW"/>
</dbReference>
<dbReference type="InterPro" id="IPR005811">
    <property type="entry name" value="SUCC_ACL_C"/>
</dbReference>
<dbReference type="Gene3D" id="3.30.470.20">
    <property type="entry name" value="ATP-grasp fold, B domain"/>
    <property type="match status" value="1"/>
</dbReference>
<dbReference type="PROSITE" id="PS01217">
    <property type="entry name" value="SUCCINYL_COA_LIG_3"/>
    <property type="match status" value="1"/>
</dbReference>
<dbReference type="Proteomes" id="UP000288805">
    <property type="component" value="Unassembled WGS sequence"/>
</dbReference>
<keyword evidence="5 12" id="KW-0436">Ligase</keyword>
<dbReference type="Pfam" id="PF00549">
    <property type="entry name" value="Ligase_CoA"/>
    <property type="match status" value="1"/>
</dbReference>
<name>A0A438F186_VITVI</name>
<evidence type="ECO:0000256" key="2">
    <source>
        <dbReference type="ARBA" id="ARBA00005064"/>
    </source>
</evidence>
<evidence type="ECO:0000256" key="5">
    <source>
        <dbReference type="ARBA" id="ARBA00022598"/>
    </source>
</evidence>
<keyword evidence="7" id="KW-0547">Nucleotide-binding</keyword>